<name>A0A135HPH0_9HYPH</name>
<protein>
    <recommendedName>
        <fullName evidence="1">Hemerythrin-like domain-containing protein</fullName>
    </recommendedName>
</protein>
<dbReference type="Proteomes" id="UP000070107">
    <property type="component" value="Unassembled WGS sequence"/>
</dbReference>
<evidence type="ECO:0000259" key="1">
    <source>
        <dbReference type="Pfam" id="PF01814"/>
    </source>
</evidence>
<comment type="caution">
    <text evidence="2">The sequence shown here is derived from an EMBL/GenBank/DDBJ whole genome shotgun (WGS) entry which is preliminary data.</text>
</comment>
<dbReference type="AlphaFoldDB" id="A0A135HPH0"/>
<accession>A0A135HPH0</accession>
<dbReference type="OrthoDB" id="8282715at2"/>
<dbReference type="Pfam" id="PF01814">
    <property type="entry name" value="Hemerythrin"/>
    <property type="match status" value="1"/>
</dbReference>
<keyword evidence="3" id="KW-1185">Reference proteome</keyword>
<dbReference type="Gene3D" id="1.20.120.520">
    <property type="entry name" value="nmb1532 protein domain like"/>
    <property type="match status" value="1"/>
</dbReference>
<sequence length="145" mass="16472">MLFRGEPMEVMARVLEAQSVLCDQLEAVADSLPNAVDSETCFRLAAVMKVLVTEAHRFKEAVVYPLFEARFADRIEMPAIIARLRSEHAEDETYAQELAEALTAGRRNMVENPEAMGYMLRAFFRGLRRQVAFEREQLGAYVALQ</sequence>
<organism evidence="2 3">
    <name type="scientific">Paramesorhizobium deserti</name>
    <dbReference type="NCBI Taxonomy" id="1494590"/>
    <lineage>
        <taxon>Bacteria</taxon>
        <taxon>Pseudomonadati</taxon>
        <taxon>Pseudomonadota</taxon>
        <taxon>Alphaproteobacteria</taxon>
        <taxon>Hyphomicrobiales</taxon>
        <taxon>Phyllobacteriaceae</taxon>
        <taxon>Paramesorhizobium</taxon>
    </lineage>
</organism>
<evidence type="ECO:0000313" key="3">
    <source>
        <dbReference type="Proteomes" id="UP000070107"/>
    </source>
</evidence>
<dbReference type="RefSeq" id="WP_068884897.1">
    <property type="nucleotide sequence ID" value="NZ_LNTU01000039.1"/>
</dbReference>
<proteinExistence type="predicted"/>
<evidence type="ECO:0000313" key="2">
    <source>
        <dbReference type="EMBL" id="KXF75117.1"/>
    </source>
</evidence>
<gene>
    <name evidence="2" type="ORF">ATN84_20790</name>
</gene>
<dbReference type="STRING" id="1494590.ATN84_20790"/>
<dbReference type="EMBL" id="LNTU01000039">
    <property type="protein sequence ID" value="KXF75117.1"/>
    <property type="molecule type" value="Genomic_DNA"/>
</dbReference>
<feature type="domain" description="Hemerythrin-like" evidence="1">
    <location>
        <begin position="21"/>
        <end position="139"/>
    </location>
</feature>
<dbReference type="InterPro" id="IPR012312">
    <property type="entry name" value="Hemerythrin-like"/>
</dbReference>
<reference evidence="2 3" key="1">
    <citation type="submission" date="2015-11" db="EMBL/GenBank/DDBJ databases">
        <title>Draft genome sequence of Paramesorhizobium deserti A-3-E, a strain highly resistant to diverse beta-lactam antibiotics.</title>
        <authorList>
            <person name="Lv R."/>
            <person name="Yang X."/>
            <person name="Fang N."/>
            <person name="Guo J."/>
            <person name="Luo X."/>
            <person name="Peng F."/>
            <person name="Yang R."/>
            <person name="Cui Y."/>
            <person name="Fang C."/>
            <person name="Song Y."/>
        </authorList>
    </citation>
    <scope>NUCLEOTIDE SEQUENCE [LARGE SCALE GENOMIC DNA]</scope>
    <source>
        <strain evidence="2 3">A-3-E</strain>
    </source>
</reference>